<dbReference type="SUPFAM" id="SSF53335">
    <property type="entry name" value="S-adenosyl-L-methionine-dependent methyltransferases"/>
    <property type="match status" value="1"/>
</dbReference>
<dbReference type="Proteomes" id="UP000695264">
    <property type="component" value="Unassembled WGS sequence"/>
</dbReference>
<comment type="caution">
    <text evidence="1">The sequence shown here is derived from an EMBL/GenBank/DDBJ whole genome shotgun (WGS) entry which is preliminary data.</text>
</comment>
<dbReference type="EMBL" id="JAATEN010000016">
    <property type="protein sequence ID" value="NJQ02682.1"/>
    <property type="molecule type" value="Genomic_DNA"/>
</dbReference>
<dbReference type="GO" id="GO:0032259">
    <property type="term" value="P:methylation"/>
    <property type="evidence" value="ECO:0007669"/>
    <property type="project" value="UniProtKB-KW"/>
</dbReference>
<dbReference type="GO" id="GO:0008168">
    <property type="term" value="F:methyltransferase activity"/>
    <property type="evidence" value="ECO:0007669"/>
    <property type="project" value="UniProtKB-KW"/>
</dbReference>
<dbReference type="Pfam" id="PF04672">
    <property type="entry name" value="Methyltransf_19"/>
    <property type="match status" value="1"/>
</dbReference>
<dbReference type="InterPro" id="IPR006764">
    <property type="entry name" value="SAM_dep_MeTrfase_SAV2177_type"/>
</dbReference>
<dbReference type="Gene3D" id="3.40.50.150">
    <property type="entry name" value="Vaccinia Virus protein VP39"/>
    <property type="match status" value="1"/>
</dbReference>
<name>A0ABX1C436_9ACTN</name>
<dbReference type="RefSeq" id="WP_168103304.1">
    <property type="nucleotide sequence ID" value="NZ_JAATEN010000016.1"/>
</dbReference>
<keyword evidence="1" id="KW-0808">Transferase</keyword>
<protein>
    <submittedName>
        <fullName evidence="1">SAM-dependent methyltransferase</fullName>
    </submittedName>
</protein>
<sequence length="269" mass="29166">MTDQKALPTGIDTSVAHSARMYDYWLGGSNNFEADRELGRAFELAIPGIRTMARENRRFLGRAIRQMAGEAGIRQFLDIGAGVPAPGDTPSVTELAAPGSRVVCVDNDPIVQAHARAVMEAAPGGGTVYVQADLRRPEELLAHPGVAGHLDFDRPVGLLLVAVLMLLKDQDRPWATVAALLDALPPGSEVALTHPSQDFDPRAMREVVEAAARGQMTLVPRTRAQVEEFFGGWELLEPGVVPVMAWRPEEEPTDPRAAYYWAGVARKKG</sequence>
<dbReference type="PIRSF" id="PIRSF017393">
    <property type="entry name" value="MTase_SAV2177"/>
    <property type="match status" value="1"/>
</dbReference>
<organism evidence="1 2">
    <name type="scientific">Streptomyces zingiberis</name>
    <dbReference type="NCBI Taxonomy" id="2053010"/>
    <lineage>
        <taxon>Bacteria</taxon>
        <taxon>Bacillati</taxon>
        <taxon>Actinomycetota</taxon>
        <taxon>Actinomycetes</taxon>
        <taxon>Kitasatosporales</taxon>
        <taxon>Streptomycetaceae</taxon>
        <taxon>Streptomyces</taxon>
    </lineage>
</organism>
<dbReference type="CDD" id="cd02440">
    <property type="entry name" value="AdoMet_MTases"/>
    <property type="match status" value="1"/>
</dbReference>
<keyword evidence="1" id="KW-0489">Methyltransferase</keyword>
<proteinExistence type="predicted"/>
<keyword evidence="2" id="KW-1185">Reference proteome</keyword>
<accession>A0ABX1C436</accession>
<evidence type="ECO:0000313" key="1">
    <source>
        <dbReference type="EMBL" id="NJQ02682.1"/>
    </source>
</evidence>
<dbReference type="InterPro" id="IPR029063">
    <property type="entry name" value="SAM-dependent_MTases_sf"/>
</dbReference>
<evidence type="ECO:0000313" key="2">
    <source>
        <dbReference type="Proteomes" id="UP000695264"/>
    </source>
</evidence>
<gene>
    <name evidence="1" type="ORF">HCK00_19590</name>
</gene>
<reference evidence="1 2" key="1">
    <citation type="submission" date="2020-03" db="EMBL/GenBank/DDBJ databases">
        <title>WGS of actinomycetes isolated from Thailand.</title>
        <authorList>
            <person name="Thawai C."/>
        </authorList>
    </citation>
    <scope>NUCLEOTIDE SEQUENCE [LARGE SCALE GENOMIC DNA]</scope>
    <source>
        <strain evidence="1 2">PLAI 1-29</strain>
    </source>
</reference>